<sequence length="176" mass="20149">MEKHIGQGSSMPSTNKGSQFHRDNYEEIDSDYAEFLEKYGEDYYERLENSGVEDAPNTYAVSFFPLGFADHPIPDVHTFEFSIDHLNHCSQTKITLPNELSKFVRDFNLQSLILEVPGTNSSKVHLKYPTDASENVQIVGGWKNFCFDNGIQFGDRLRIEFKHVYPNVGKVFKVTT</sequence>
<protein>
    <submittedName>
        <fullName evidence="1">Uncharacterized protein</fullName>
    </submittedName>
</protein>
<name>A0ACB0K8Y9_TRIPR</name>
<gene>
    <name evidence="1" type="ORF">MILVUS5_LOCUS20394</name>
</gene>
<keyword evidence="2" id="KW-1185">Reference proteome</keyword>
<dbReference type="Proteomes" id="UP001177021">
    <property type="component" value="Unassembled WGS sequence"/>
</dbReference>
<comment type="caution">
    <text evidence="1">The sequence shown here is derived from an EMBL/GenBank/DDBJ whole genome shotgun (WGS) entry which is preliminary data.</text>
</comment>
<dbReference type="EMBL" id="CASHSV030000206">
    <property type="protein sequence ID" value="CAJ2652986.1"/>
    <property type="molecule type" value="Genomic_DNA"/>
</dbReference>
<organism evidence="1 2">
    <name type="scientific">Trifolium pratense</name>
    <name type="common">Red clover</name>
    <dbReference type="NCBI Taxonomy" id="57577"/>
    <lineage>
        <taxon>Eukaryota</taxon>
        <taxon>Viridiplantae</taxon>
        <taxon>Streptophyta</taxon>
        <taxon>Embryophyta</taxon>
        <taxon>Tracheophyta</taxon>
        <taxon>Spermatophyta</taxon>
        <taxon>Magnoliopsida</taxon>
        <taxon>eudicotyledons</taxon>
        <taxon>Gunneridae</taxon>
        <taxon>Pentapetalae</taxon>
        <taxon>rosids</taxon>
        <taxon>fabids</taxon>
        <taxon>Fabales</taxon>
        <taxon>Fabaceae</taxon>
        <taxon>Papilionoideae</taxon>
        <taxon>50 kb inversion clade</taxon>
        <taxon>NPAAA clade</taxon>
        <taxon>Hologalegina</taxon>
        <taxon>IRL clade</taxon>
        <taxon>Trifolieae</taxon>
        <taxon>Trifolium</taxon>
    </lineage>
</organism>
<accession>A0ACB0K8Y9</accession>
<reference evidence="1" key="1">
    <citation type="submission" date="2023-10" db="EMBL/GenBank/DDBJ databases">
        <authorList>
            <person name="Rodriguez Cubillos JULIANA M."/>
            <person name="De Vega J."/>
        </authorList>
    </citation>
    <scope>NUCLEOTIDE SEQUENCE</scope>
</reference>
<evidence type="ECO:0000313" key="2">
    <source>
        <dbReference type="Proteomes" id="UP001177021"/>
    </source>
</evidence>
<proteinExistence type="predicted"/>
<evidence type="ECO:0000313" key="1">
    <source>
        <dbReference type="EMBL" id="CAJ2652986.1"/>
    </source>
</evidence>